<organism evidence="2">
    <name type="scientific">uncultured Caudovirales phage</name>
    <dbReference type="NCBI Taxonomy" id="2100421"/>
    <lineage>
        <taxon>Viruses</taxon>
        <taxon>Duplodnaviria</taxon>
        <taxon>Heunggongvirae</taxon>
        <taxon>Uroviricota</taxon>
        <taxon>Caudoviricetes</taxon>
        <taxon>Peduoviridae</taxon>
        <taxon>Maltschvirus</taxon>
        <taxon>Maltschvirus maltsch</taxon>
    </lineage>
</organism>
<sequence>MKELLLKLALQECAKRGIGRAMRSEAEALTENILKIVDKEIDQLKERIAELEHQLEEHDRHNSEPLS</sequence>
<name>A0A6J5N0H8_9CAUD</name>
<dbReference type="EMBL" id="LR796549">
    <property type="protein sequence ID" value="CAB4150733.1"/>
    <property type="molecule type" value="Genomic_DNA"/>
</dbReference>
<evidence type="ECO:0000313" key="2">
    <source>
        <dbReference type="EMBL" id="CAB4150733.1"/>
    </source>
</evidence>
<feature type="coiled-coil region" evidence="1">
    <location>
        <begin position="34"/>
        <end position="61"/>
    </location>
</feature>
<evidence type="ECO:0000256" key="1">
    <source>
        <dbReference type="SAM" id="Coils"/>
    </source>
</evidence>
<reference evidence="2" key="1">
    <citation type="submission" date="2020-04" db="EMBL/GenBank/DDBJ databases">
        <authorList>
            <person name="Chiriac C."/>
            <person name="Salcher M."/>
            <person name="Ghai R."/>
            <person name="Kavagutti S V."/>
        </authorList>
    </citation>
    <scope>NUCLEOTIDE SEQUENCE</scope>
</reference>
<gene>
    <name evidence="2" type="ORF">UFOVP574_21</name>
</gene>
<protein>
    <submittedName>
        <fullName evidence="2">Uncharacterized protein</fullName>
    </submittedName>
</protein>
<accession>A0A6J5N0H8</accession>
<proteinExistence type="predicted"/>
<keyword evidence="1" id="KW-0175">Coiled coil</keyword>